<evidence type="ECO:0000259" key="5">
    <source>
        <dbReference type="Pfam" id="PF03717"/>
    </source>
</evidence>
<evidence type="ECO:0000313" key="6">
    <source>
        <dbReference type="EMBL" id="NNH23088.1"/>
    </source>
</evidence>
<evidence type="ECO:0000256" key="1">
    <source>
        <dbReference type="ARBA" id="ARBA00004370"/>
    </source>
</evidence>
<evidence type="ECO:0000313" key="7">
    <source>
        <dbReference type="Proteomes" id="UP000555552"/>
    </source>
</evidence>
<accession>A0A849C070</accession>
<sequence>MQRLSRRTTALLVVGAVVVVAAAGTGAAVVLGQRADRDRDEAARAAAEQVVAAWVDGDLAGAPVVLAGGGGADAVAAAEEAVTAGMGDLEPSVELVDVERDEATASADLRVTWPVGDGWTSETSLPLAATGEDREASGWTATWSPSALAPSLEDGDALRLDRVRAGRGQVLDRDGEPLVTDRPVVDVSVAPAQAEDPGALAQSLSDVLGVDAGSLAERIASAPQDQAVPVITLRQEAFDAVAAELDALPGVQWVSGQRALAPTSGFARDLLGVVGDATAEVVEGSDGRIAAGDQAGLSGVQLQYDERLAGTAGATVVRVPGGAQDVDGEAGGDTGGDTAPEEQVLFSQGPVPGEDVQLSLDPQVQLAADAALTGRLGDGGVGAAVVVDVASGDLLAVSSSPAGGFDRALQGRYAPGSTFKTVSTQALLAAGLSVDEVVPCPPSVTVGGRTFGNAEGGALGQVPFSTAFAQSCNTAFVSLADRLDAGALPAAAAPMGLGVDWSVGVPAFTGEVPEAGSEDLQAAEMIGQGQVLASPAGMAVLTSTIARGSWLPPRVVLDPAPEEGAAPPEPVADLGAVRDLMRLVATEGTASAALAGLPGAPVGAKTGTAEVGQPDADGTYPTNAWTVAFQPGTGPAGPDGEGVAVAVVVEGGSAGGAVAAPVVADLLTALADEG</sequence>
<keyword evidence="3" id="KW-0472">Membrane</keyword>
<feature type="domain" description="Penicillin-binding protein dimerisation" evidence="5">
    <location>
        <begin position="164"/>
        <end position="319"/>
    </location>
</feature>
<comment type="similarity">
    <text evidence="2">Belongs to the transpeptidase family.</text>
</comment>
<dbReference type="Gene3D" id="3.90.1310.10">
    <property type="entry name" value="Penicillin-binding protein 2a (Domain 2)"/>
    <property type="match status" value="1"/>
</dbReference>
<organism evidence="6 7">
    <name type="scientific">Pseudokineococcus marinus</name>
    <dbReference type="NCBI Taxonomy" id="351215"/>
    <lineage>
        <taxon>Bacteria</taxon>
        <taxon>Bacillati</taxon>
        <taxon>Actinomycetota</taxon>
        <taxon>Actinomycetes</taxon>
        <taxon>Kineosporiales</taxon>
        <taxon>Kineosporiaceae</taxon>
        <taxon>Pseudokineococcus</taxon>
    </lineage>
</organism>
<comment type="subcellular location">
    <subcellularLocation>
        <location evidence="1">Membrane</location>
    </subcellularLocation>
</comment>
<dbReference type="SUPFAM" id="SSF56519">
    <property type="entry name" value="Penicillin binding protein dimerisation domain"/>
    <property type="match status" value="1"/>
</dbReference>
<dbReference type="InterPro" id="IPR036138">
    <property type="entry name" value="PBP_dimer_sf"/>
</dbReference>
<evidence type="ECO:0000259" key="4">
    <source>
        <dbReference type="Pfam" id="PF00905"/>
    </source>
</evidence>
<dbReference type="GO" id="GO:0005886">
    <property type="term" value="C:plasma membrane"/>
    <property type="evidence" value="ECO:0007669"/>
    <property type="project" value="TreeGrafter"/>
</dbReference>
<dbReference type="GO" id="GO:0071972">
    <property type="term" value="F:peptidoglycan L,D-transpeptidase activity"/>
    <property type="evidence" value="ECO:0007669"/>
    <property type="project" value="TreeGrafter"/>
</dbReference>
<dbReference type="Pfam" id="PF00905">
    <property type="entry name" value="Transpeptidase"/>
    <property type="match status" value="1"/>
</dbReference>
<dbReference type="InterPro" id="IPR001460">
    <property type="entry name" value="PCN-bd_Tpept"/>
</dbReference>
<evidence type="ECO:0000256" key="3">
    <source>
        <dbReference type="ARBA" id="ARBA00023136"/>
    </source>
</evidence>
<comment type="caution">
    <text evidence="6">The sequence shown here is derived from an EMBL/GenBank/DDBJ whole genome shotgun (WGS) entry which is preliminary data.</text>
</comment>
<dbReference type="GO" id="GO:0008658">
    <property type="term" value="F:penicillin binding"/>
    <property type="evidence" value="ECO:0007669"/>
    <property type="project" value="InterPro"/>
</dbReference>
<dbReference type="InterPro" id="IPR050515">
    <property type="entry name" value="Beta-lactam/transpept"/>
</dbReference>
<keyword evidence="7" id="KW-1185">Reference proteome</keyword>
<dbReference type="EMBL" id="JABEMA010000097">
    <property type="protein sequence ID" value="NNH23088.1"/>
    <property type="molecule type" value="Genomic_DNA"/>
</dbReference>
<dbReference type="Gene3D" id="3.40.710.10">
    <property type="entry name" value="DD-peptidase/beta-lactamase superfamily"/>
    <property type="match status" value="1"/>
</dbReference>
<dbReference type="PANTHER" id="PTHR30627:SF24">
    <property type="entry name" value="PENICILLIN-BINDING PROTEIN 4B"/>
    <property type="match status" value="1"/>
</dbReference>
<dbReference type="GO" id="GO:0071555">
    <property type="term" value="P:cell wall organization"/>
    <property type="evidence" value="ECO:0007669"/>
    <property type="project" value="TreeGrafter"/>
</dbReference>
<dbReference type="Pfam" id="PF03717">
    <property type="entry name" value="PBP_dimer"/>
    <property type="match status" value="1"/>
</dbReference>
<name>A0A849C070_9ACTN</name>
<dbReference type="InterPro" id="IPR012338">
    <property type="entry name" value="Beta-lactam/transpept-like"/>
</dbReference>
<proteinExistence type="inferred from homology"/>
<dbReference type="InterPro" id="IPR005311">
    <property type="entry name" value="PBP_dimer"/>
</dbReference>
<dbReference type="SUPFAM" id="SSF56601">
    <property type="entry name" value="beta-lactamase/transpeptidase-like"/>
    <property type="match status" value="1"/>
</dbReference>
<feature type="domain" description="Penicillin-binding protein transpeptidase" evidence="4">
    <location>
        <begin position="382"/>
        <end position="667"/>
    </location>
</feature>
<evidence type="ECO:0000256" key="2">
    <source>
        <dbReference type="ARBA" id="ARBA00007171"/>
    </source>
</evidence>
<gene>
    <name evidence="6" type="ORF">HLB09_08280</name>
</gene>
<dbReference type="AlphaFoldDB" id="A0A849C070"/>
<protein>
    <submittedName>
        <fullName evidence="6">Penicillin-binding protein</fullName>
    </submittedName>
</protein>
<reference evidence="6 7" key="1">
    <citation type="submission" date="2020-05" db="EMBL/GenBank/DDBJ databases">
        <title>MicrobeNet Type strains.</title>
        <authorList>
            <person name="Nicholson A.C."/>
        </authorList>
    </citation>
    <scope>NUCLEOTIDE SEQUENCE [LARGE SCALE GENOMIC DNA]</scope>
    <source>
        <strain evidence="6 7">JCM 14547</strain>
    </source>
</reference>
<dbReference type="Proteomes" id="UP000555552">
    <property type="component" value="Unassembled WGS sequence"/>
</dbReference>
<dbReference type="PANTHER" id="PTHR30627">
    <property type="entry name" value="PEPTIDOGLYCAN D,D-TRANSPEPTIDASE"/>
    <property type="match status" value="1"/>
</dbReference>
<dbReference type="RefSeq" id="WP_171202917.1">
    <property type="nucleotide sequence ID" value="NZ_BAAANP010000003.1"/>
</dbReference>